<feature type="cross-link" description="Glycyl lysine isopeptide (Lys-Gly) (interchain with G-Cter in SUMO2)" evidence="10">
    <location>
        <position position="1503"/>
    </location>
</feature>
<feature type="binding site" evidence="9">
    <location>
        <begin position="1454"/>
        <end position="1456"/>
    </location>
    <ligand>
        <name>ATP</name>
        <dbReference type="ChEBI" id="CHEBI:30616"/>
    </ligand>
</feature>
<name>Q22DW7_TETTS</name>
<feature type="compositionally biased region" description="Polar residues" evidence="13">
    <location>
        <begin position="1274"/>
        <end position="1285"/>
    </location>
</feature>
<feature type="compositionally biased region" description="Polar residues" evidence="13">
    <location>
        <begin position="540"/>
        <end position="558"/>
    </location>
</feature>
<feature type="compositionally biased region" description="Polar residues" evidence="13">
    <location>
        <begin position="350"/>
        <end position="366"/>
    </location>
</feature>
<dbReference type="OrthoDB" id="345735at2759"/>
<comment type="catalytic activity">
    <reaction evidence="7 12">
        <text>L-seryl-[protein] + ATP = O-phospho-L-seryl-[protein] + ADP + H(+)</text>
        <dbReference type="Rhea" id="RHEA:17989"/>
        <dbReference type="Rhea" id="RHEA-COMP:9863"/>
        <dbReference type="Rhea" id="RHEA-COMP:11604"/>
        <dbReference type="ChEBI" id="CHEBI:15378"/>
        <dbReference type="ChEBI" id="CHEBI:29999"/>
        <dbReference type="ChEBI" id="CHEBI:30616"/>
        <dbReference type="ChEBI" id="CHEBI:83421"/>
        <dbReference type="ChEBI" id="CHEBI:456216"/>
        <dbReference type="EC" id="2.7.11.1"/>
    </reaction>
</comment>
<evidence type="ECO:0000256" key="2">
    <source>
        <dbReference type="ARBA" id="ARBA00022679"/>
    </source>
</evidence>
<comment type="catalytic activity">
    <reaction evidence="6 12">
        <text>L-threonyl-[protein] + ATP = O-phospho-L-threonyl-[protein] + ADP + H(+)</text>
        <dbReference type="Rhea" id="RHEA:46608"/>
        <dbReference type="Rhea" id="RHEA-COMP:11060"/>
        <dbReference type="Rhea" id="RHEA-COMP:11605"/>
        <dbReference type="ChEBI" id="CHEBI:15378"/>
        <dbReference type="ChEBI" id="CHEBI:30013"/>
        <dbReference type="ChEBI" id="CHEBI:30616"/>
        <dbReference type="ChEBI" id="CHEBI:61977"/>
        <dbReference type="ChEBI" id="CHEBI:456216"/>
        <dbReference type="EC" id="2.7.11.1"/>
    </reaction>
</comment>
<dbReference type="GO" id="GO:0005524">
    <property type="term" value="F:ATP binding"/>
    <property type="evidence" value="ECO:0007669"/>
    <property type="project" value="UniProtKB-UniRule"/>
</dbReference>
<dbReference type="RefSeq" id="XP_001031101.2">
    <property type="nucleotide sequence ID" value="XM_001031101.3"/>
</dbReference>
<accession>Q22DW7</accession>
<feature type="region of interest" description="Disordered" evidence="13">
    <location>
        <begin position="1"/>
        <end position="42"/>
    </location>
</feature>
<feature type="compositionally biased region" description="Low complexity" evidence="13">
    <location>
        <begin position="1259"/>
        <end position="1273"/>
    </location>
</feature>
<keyword evidence="1 12" id="KW-0723">Serine/threonine-protein kinase</keyword>
<evidence type="ECO:0000256" key="9">
    <source>
        <dbReference type="PIRSR" id="PIRSR630616-2"/>
    </source>
</evidence>
<feature type="compositionally biased region" description="Low complexity" evidence="13">
    <location>
        <begin position="465"/>
        <end position="486"/>
    </location>
</feature>
<evidence type="ECO:0000256" key="7">
    <source>
        <dbReference type="ARBA" id="ARBA00048679"/>
    </source>
</evidence>
<feature type="compositionally biased region" description="Polar residues" evidence="13">
    <location>
        <begin position="385"/>
        <end position="398"/>
    </location>
</feature>
<keyword evidence="5 9" id="KW-0067">ATP-binding</keyword>
<feature type="region of interest" description="Disordered" evidence="13">
    <location>
        <begin position="60"/>
        <end position="80"/>
    </location>
</feature>
<feature type="compositionally biased region" description="Polar residues" evidence="13">
    <location>
        <begin position="441"/>
        <end position="464"/>
    </location>
</feature>
<feature type="compositionally biased region" description="Polar residues" evidence="13">
    <location>
        <begin position="60"/>
        <end position="74"/>
    </location>
</feature>
<feature type="compositionally biased region" description="Low complexity" evidence="13">
    <location>
        <begin position="328"/>
        <end position="339"/>
    </location>
</feature>
<dbReference type="InterPro" id="IPR000719">
    <property type="entry name" value="Prot_kinase_dom"/>
</dbReference>
<feature type="region of interest" description="Disordered" evidence="13">
    <location>
        <begin position="254"/>
        <end position="398"/>
    </location>
</feature>
<feature type="compositionally biased region" description="Polar residues" evidence="13">
    <location>
        <begin position="1158"/>
        <end position="1169"/>
    </location>
</feature>
<dbReference type="InterPro" id="IPR030616">
    <property type="entry name" value="Aur-like"/>
</dbReference>
<dbReference type="InterPro" id="IPR011009">
    <property type="entry name" value="Kinase-like_dom_sf"/>
</dbReference>
<dbReference type="GeneID" id="7842853"/>
<feature type="compositionally biased region" description="Polar residues" evidence="13">
    <location>
        <begin position="254"/>
        <end position="327"/>
    </location>
</feature>
<evidence type="ECO:0000256" key="1">
    <source>
        <dbReference type="ARBA" id="ARBA00022527"/>
    </source>
</evidence>
<feature type="compositionally biased region" description="Low complexity" evidence="13">
    <location>
        <begin position="141"/>
        <end position="157"/>
    </location>
</feature>
<keyword evidence="4 12" id="KW-0418">Kinase</keyword>
<feature type="compositionally biased region" description="Low complexity" evidence="13">
    <location>
        <begin position="367"/>
        <end position="384"/>
    </location>
</feature>
<evidence type="ECO:0000256" key="10">
    <source>
        <dbReference type="PIRSR" id="PIRSR630616-3"/>
    </source>
</evidence>
<dbReference type="EMBL" id="GG662734">
    <property type="protein sequence ID" value="EAR83438.2"/>
    <property type="molecule type" value="Genomic_DNA"/>
</dbReference>
<dbReference type="FunFam" id="1.10.510.10:FF:000235">
    <property type="entry name" value="Serine/threonine-protein kinase ark1"/>
    <property type="match status" value="1"/>
</dbReference>
<feature type="compositionally biased region" description="Low complexity" evidence="13">
    <location>
        <begin position="425"/>
        <end position="440"/>
    </location>
</feature>
<feature type="region of interest" description="Disordered" evidence="13">
    <location>
        <begin position="523"/>
        <end position="558"/>
    </location>
</feature>
<dbReference type="HOGENOM" id="CLU_242613_0_0_1"/>
<feature type="region of interest" description="Disordered" evidence="13">
    <location>
        <begin position="1158"/>
        <end position="1218"/>
    </location>
</feature>
<dbReference type="InParanoid" id="Q22DW7"/>
<evidence type="ECO:0000259" key="14">
    <source>
        <dbReference type="PROSITE" id="PS50011"/>
    </source>
</evidence>
<feature type="compositionally biased region" description="Polar residues" evidence="13">
    <location>
        <begin position="21"/>
        <end position="42"/>
    </location>
</feature>
<feature type="compositionally biased region" description="Low complexity" evidence="13">
    <location>
        <begin position="526"/>
        <end position="539"/>
    </location>
</feature>
<feature type="active site" description="Proton acceptor" evidence="8">
    <location>
        <position position="1501"/>
    </location>
</feature>
<evidence type="ECO:0000256" key="5">
    <source>
        <dbReference type="ARBA" id="ARBA00022840"/>
    </source>
</evidence>
<feature type="region of interest" description="Disordered" evidence="13">
    <location>
        <begin position="420"/>
        <end position="488"/>
    </location>
</feature>
<evidence type="ECO:0000256" key="11">
    <source>
        <dbReference type="PROSITE-ProRule" id="PRU10141"/>
    </source>
</evidence>
<feature type="compositionally biased region" description="Polar residues" evidence="13">
    <location>
        <begin position="101"/>
        <end position="140"/>
    </location>
</feature>
<feature type="compositionally biased region" description="Polar residues" evidence="13">
    <location>
        <begin position="1183"/>
        <end position="1213"/>
    </location>
</feature>
<dbReference type="FunFam" id="3.30.200.20:FF:000042">
    <property type="entry name" value="Aurora kinase A"/>
    <property type="match status" value="1"/>
</dbReference>
<keyword evidence="3 9" id="KW-0547">Nucleotide-binding</keyword>
<feature type="binding site" evidence="9">
    <location>
        <position position="1518"/>
    </location>
    <ligand>
        <name>ATP</name>
        <dbReference type="ChEBI" id="CHEBI:30616"/>
    </ligand>
</feature>
<dbReference type="Proteomes" id="UP000009168">
    <property type="component" value="Unassembled WGS sequence"/>
</dbReference>
<evidence type="ECO:0000256" key="13">
    <source>
        <dbReference type="SAM" id="MobiDB-lite"/>
    </source>
</evidence>
<feature type="region of interest" description="Disordered" evidence="13">
    <location>
        <begin position="1259"/>
        <end position="1310"/>
    </location>
</feature>
<dbReference type="SMART" id="SM00220">
    <property type="entry name" value="S_TKc"/>
    <property type="match status" value="1"/>
</dbReference>
<dbReference type="EC" id="2.7.11.1" evidence="12"/>
<feature type="compositionally biased region" description="Low complexity" evidence="13">
    <location>
        <begin position="1117"/>
        <end position="1130"/>
    </location>
</feature>
<dbReference type="PROSITE" id="PS50011">
    <property type="entry name" value="PROTEIN_KINASE_DOM"/>
    <property type="match status" value="1"/>
</dbReference>
<keyword evidence="16" id="KW-1185">Reference proteome</keyword>
<evidence type="ECO:0000256" key="4">
    <source>
        <dbReference type="ARBA" id="ARBA00022777"/>
    </source>
</evidence>
<gene>
    <name evidence="15" type="ORF">TTHERM_00926910</name>
</gene>
<dbReference type="SUPFAM" id="SSF56112">
    <property type="entry name" value="Protein kinase-like (PK-like)"/>
    <property type="match status" value="1"/>
</dbReference>
<dbReference type="InterPro" id="IPR017441">
    <property type="entry name" value="Protein_kinase_ATP_BS"/>
</dbReference>
<dbReference type="Gene3D" id="1.10.510.10">
    <property type="entry name" value="Transferase(Phosphotransferase) domain 1"/>
    <property type="match status" value="1"/>
</dbReference>
<feature type="compositionally biased region" description="Low complexity" evidence="13">
    <location>
        <begin position="1"/>
        <end position="11"/>
    </location>
</feature>
<feature type="region of interest" description="Disordered" evidence="13">
    <location>
        <begin position="866"/>
        <end position="927"/>
    </location>
</feature>
<comment type="similarity">
    <text evidence="12">Belongs to the protein kinase superfamily. Ser/Thr protein kinase family. Aurora subfamily.</text>
</comment>
<feature type="binding site" evidence="9">
    <location>
        <begin position="1505"/>
        <end position="1506"/>
    </location>
    <ligand>
        <name>ATP</name>
        <dbReference type="ChEBI" id="CHEBI:30616"/>
    </ligand>
</feature>
<evidence type="ECO:0000256" key="12">
    <source>
        <dbReference type="RuleBase" id="RU367134"/>
    </source>
</evidence>
<dbReference type="eggNOG" id="KOG0580">
    <property type="taxonomic scope" value="Eukaryota"/>
</dbReference>
<feature type="region of interest" description="Disordered" evidence="13">
    <location>
        <begin position="101"/>
        <end position="184"/>
    </location>
</feature>
<feature type="region of interest" description="Disordered" evidence="13">
    <location>
        <begin position="1115"/>
        <end position="1136"/>
    </location>
</feature>
<evidence type="ECO:0000313" key="15">
    <source>
        <dbReference type="EMBL" id="EAR83438.2"/>
    </source>
</evidence>
<dbReference type="CDD" id="cd14007">
    <property type="entry name" value="STKc_Aurora"/>
    <property type="match status" value="1"/>
</dbReference>
<dbReference type="PROSITE" id="PS00107">
    <property type="entry name" value="PROTEIN_KINASE_ATP"/>
    <property type="match status" value="1"/>
</dbReference>
<dbReference type="STRING" id="312017.Q22DW7"/>
<feature type="domain" description="Protein kinase" evidence="14">
    <location>
        <begin position="1376"/>
        <end position="1627"/>
    </location>
</feature>
<sequence length="1651" mass="185778">MMIDSSSSSSKSKLELKLIGPQSSRNQLRQSNNMTNGNLSTNSQMGFNTTCNTARNQQNVTPKRQNSNHNGNSVNQASNFNINQNNMNACNTASSNYSSLLNGTPSSLNTQMNNRMQGNSYLNKTSNNGSSVSKLSNQNFSKKSGSGLGSNLGSTKSYQNNQNHHSGSIVGNYTGSSLNQNQGSTFSKEKMNTVMKNNMSKQKTNSNMHMTHKNQILQQYQASQQQFIQQQLQQLSYANNQQSHSQLNQLMDQSPNQTYHLSPSTSQQQINTNENTKVKSSYLSSKPTSPHSYLGNSDTQGNSKNFQKFSQPSNIKESGYFSNPFGQSLSSTNNSKSNKCMTPINEKSSKSQNSYLKKSQLIVTSKNQNSSNMLNTSTNNSNTSFLKQSHSRSPLSSNHIEKENNYLSHFDSSSLYINEKSKRMSQAQQQSQSQSHLQQSPFSYLSSGHASSINNQGNTQNTSHLNNLSGMSKSKSSKSPKQSNSLQMVTQSLETPAGNFFSSHLSRKKNLSTVNYNSFTQNIEKQSSSSSSQQNQQQSYTMSTQHNFDSSPISNTRRMNQFNKNESSEMLQSNGQNSFLLSSNLKDNNQELIQNKTHDYGSYNNNKNSGFLSHYPNSSRFDQYRSVDGCSEGQNNRNFFPKTYLNIETKDSYVSLKKKNITMGGEMLNGIGQNKSSNGILTTDNNFITLNEQELSFQNDQEDNIMMMINQQNHNQTNIQPGNSYCYGYYNEDESNFLNSTNFLNLTNLQINTQNNTMIAMSNNYNNNNKDVNNYPNKNSSTNGSQVLQQNYNGTNTNNNIYQQYNMGNNNNNDNIGNANLSMQQNNLSNTLNWTNSTNLFNNSVCAGSMLNTTINNILQNMNSTQSTNNTLSGNPNFLNSNNPNSNAKAAPNIYSSLSQQNSNTNPTNTNANNTPTNTNNNNQGNSFSQAVINNISIPANGQTDKLPLDTTPKQVSLFPEPIPNKNQCSSLKSILYDYVMPTIKPITRQFKLLSSHQQNNSQSNFQQSINLNTNNIFGNESLSNQNKQQILSSLNKQLSSKNLSNNASAANLNSSSNNINNTSSIVENNNCLVNSSCNMNNFNNFKNPFNFDDQKSENYSCSQGFPSSNFLDLKEQQQTQQSQQQIYQQLGESQNSNQATPIKIHLKVDSQSVNSFNKNNLFSQNQGTPAMKSPSNKDDNIYYQNQGTPQMKSPTNKQEISSSNHQLTPSSQGNGGKLTFCNNPTIIISSEKDQLTMQQYNFSFSNCVNQQKKIQQQQQQAQEQQEQKQQSQNTLHPNQIFSSPQKNLKKDDEKKKGSSQKKGNLLINQEHRLVESSKQEYSTSPEKPVINILLSQQITVVDGISQVSSQMFNIEQPDPFVDQSLIQNFWSIDSFQIGKCLGRGRFGNVYLSRHKLTNMLFAIKQISKKNLIESCMEKQLQQEIKIQTYLNHPNVLKMHGFFDDSQKIYLILELASHGDIYKEIKREANKKFTEEKAANYIRQVCEGLIYLHSQGIIHRDIKPENILNSYGVLKLSDFGWSIYTEEKRMTFCGTLDYVSPEVVSGKDYDFKVDIWSIGVLTYELITGKPPFENRQNHNEAYQKILMVKYDFPNYISKEAKDFMSKLLVGDPNKRISLETALNHEWILKNTRNCLADWDPKVSEACLCLLK</sequence>
<feature type="compositionally biased region" description="Polar residues" evidence="13">
    <location>
        <begin position="158"/>
        <end position="184"/>
    </location>
</feature>
<keyword evidence="2 12" id="KW-0808">Transferase</keyword>
<evidence type="ECO:0000256" key="3">
    <source>
        <dbReference type="ARBA" id="ARBA00022741"/>
    </source>
</evidence>
<feature type="binding site" evidence="9">
    <location>
        <position position="1386"/>
    </location>
    <ligand>
        <name>ATP</name>
        <dbReference type="ChEBI" id="CHEBI:30616"/>
    </ligand>
</feature>
<evidence type="ECO:0000256" key="6">
    <source>
        <dbReference type="ARBA" id="ARBA00047899"/>
    </source>
</evidence>
<feature type="binding site" evidence="9 11">
    <location>
        <position position="1405"/>
    </location>
    <ligand>
        <name>ATP</name>
        <dbReference type="ChEBI" id="CHEBI:30616"/>
    </ligand>
</feature>
<protein>
    <recommendedName>
        <fullName evidence="12">Aurora kinase</fullName>
        <ecNumber evidence="12">2.7.11.1</ecNumber>
    </recommendedName>
</protein>
<evidence type="ECO:0000313" key="16">
    <source>
        <dbReference type="Proteomes" id="UP000009168"/>
    </source>
</evidence>
<dbReference type="PANTHER" id="PTHR24350">
    <property type="entry name" value="SERINE/THREONINE-PROTEIN KINASE IAL-RELATED"/>
    <property type="match status" value="1"/>
</dbReference>
<reference evidence="16" key="1">
    <citation type="journal article" date="2006" name="PLoS Biol.">
        <title>Macronuclear genome sequence of the ciliate Tetrahymena thermophila, a model eukaryote.</title>
        <authorList>
            <person name="Eisen J.A."/>
            <person name="Coyne R.S."/>
            <person name="Wu M."/>
            <person name="Wu D."/>
            <person name="Thiagarajan M."/>
            <person name="Wortman J.R."/>
            <person name="Badger J.H."/>
            <person name="Ren Q."/>
            <person name="Amedeo P."/>
            <person name="Jones K.M."/>
            <person name="Tallon L.J."/>
            <person name="Delcher A.L."/>
            <person name="Salzberg S.L."/>
            <person name="Silva J.C."/>
            <person name="Haas B.J."/>
            <person name="Majoros W.H."/>
            <person name="Farzad M."/>
            <person name="Carlton J.M."/>
            <person name="Smith R.K. Jr."/>
            <person name="Garg J."/>
            <person name="Pearlman R.E."/>
            <person name="Karrer K.M."/>
            <person name="Sun L."/>
            <person name="Manning G."/>
            <person name="Elde N.C."/>
            <person name="Turkewitz A.P."/>
            <person name="Asai D.J."/>
            <person name="Wilkes D.E."/>
            <person name="Wang Y."/>
            <person name="Cai H."/>
            <person name="Collins K."/>
            <person name="Stewart B.A."/>
            <person name="Lee S.R."/>
            <person name="Wilamowska K."/>
            <person name="Weinberg Z."/>
            <person name="Ruzzo W.L."/>
            <person name="Wloga D."/>
            <person name="Gaertig J."/>
            <person name="Frankel J."/>
            <person name="Tsao C.-C."/>
            <person name="Gorovsky M.A."/>
            <person name="Keeling P.J."/>
            <person name="Waller R.F."/>
            <person name="Patron N.J."/>
            <person name="Cherry J.M."/>
            <person name="Stover N.A."/>
            <person name="Krieger C.J."/>
            <person name="del Toro C."/>
            <person name="Ryder H.F."/>
            <person name="Williamson S.C."/>
            <person name="Barbeau R.A."/>
            <person name="Hamilton E.P."/>
            <person name="Orias E."/>
        </authorList>
    </citation>
    <scope>NUCLEOTIDE SEQUENCE [LARGE SCALE GENOMIC DNA]</scope>
    <source>
        <strain evidence="16">SB210</strain>
    </source>
</reference>
<dbReference type="GO" id="GO:0004674">
    <property type="term" value="F:protein serine/threonine kinase activity"/>
    <property type="evidence" value="ECO:0007669"/>
    <property type="project" value="UniProtKB-KW"/>
</dbReference>
<organism evidence="15 16">
    <name type="scientific">Tetrahymena thermophila (strain SB210)</name>
    <dbReference type="NCBI Taxonomy" id="312017"/>
    <lineage>
        <taxon>Eukaryota</taxon>
        <taxon>Sar</taxon>
        <taxon>Alveolata</taxon>
        <taxon>Ciliophora</taxon>
        <taxon>Intramacronucleata</taxon>
        <taxon>Oligohymenophorea</taxon>
        <taxon>Hymenostomatida</taxon>
        <taxon>Tetrahymenina</taxon>
        <taxon>Tetrahymenidae</taxon>
        <taxon>Tetrahymena</taxon>
    </lineage>
</organism>
<dbReference type="Pfam" id="PF00069">
    <property type="entry name" value="Pkinase"/>
    <property type="match status" value="1"/>
</dbReference>
<proteinExistence type="inferred from homology"/>
<dbReference type="KEGG" id="tet:TTHERM_00926910"/>
<evidence type="ECO:0000256" key="8">
    <source>
        <dbReference type="PIRSR" id="PIRSR630616-1"/>
    </source>
</evidence>